<keyword evidence="1" id="KW-0812">Transmembrane</keyword>
<organism evidence="2 3">
    <name type="scientific">Gemmobacter caeni</name>
    <dbReference type="NCBI Taxonomy" id="589035"/>
    <lineage>
        <taxon>Bacteria</taxon>
        <taxon>Pseudomonadati</taxon>
        <taxon>Pseudomonadota</taxon>
        <taxon>Alphaproteobacteria</taxon>
        <taxon>Rhodobacterales</taxon>
        <taxon>Paracoccaceae</taxon>
        <taxon>Gemmobacter</taxon>
    </lineage>
</organism>
<protein>
    <submittedName>
        <fullName evidence="2">Uncharacterized protein</fullName>
    </submittedName>
</protein>
<keyword evidence="1" id="KW-1133">Transmembrane helix</keyword>
<accession>A0A2T6AY17</accession>
<evidence type="ECO:0000313" key="2">
    <source>
        <dbReference type="EMBL" id="PTX48700.1"/>
    </source>
</evidence>
<evidence type="ECO:0000256" key="1">
    <source>
        <dbReference type="SAM" id="Phobius"/>
    </source>
</evidence>
<name>A0A2T6AY17_9RHOB</name>
<feature type="transmembrane region" description="Helical" evidence="1">
    <location>
        <begin position="16"/>
        <end position="34"/>
    </location>
</feature>
<keyword evidence="3" id="KW-1185">Reference proteome</keyword>
<proteinExistence type="predicted"/>
<gene>
    <name evidence="2" type="ORF">C8N34_109210</name>
</gene>
<dbReference type="EMBL" id="QBKP01000009">
    <property type="protein sequence ID" value="PTX48700.1"/>
    <property type="molecule type" value="Genomic_DNA"/>
</dbReference>
<reference evidence="2 3" key="1">
    <citation type="submission" date="2018-04" db="EMBL/GenBank/DDBJ databases">
        <title>Genomic Encyclopedia of Archaeal and Bacterial Type Strains, Phase II (KMG-II): from individual species to whole genera.</title>
        <authorList>
            <person name="Goeker M."/>
        </authorList>
    </citation>
    <scope>NUCLEOTIDE SEQUENCE [LARGE SCALE GENOMIC DNA]</scope>
    <source>
        <strain evidence="2 3">DSM 21823</strain>
    </source>
</reference>
<keyword evidence="1" id="KW-0472">Membrane</keyword>
<evidence type="ECO:0000313" key="3">
    <source>
        <dbReference type="Proteomes" id="UP000244224"/>
    </source>
</evidence>
<dbReference type="Proteomes" id="UP000244224">
    <property type="component" value="Unassembled WGS sequence"/>
</dbReference>
<dbReference type="AlphaFoldDB" id="A0A2T6AY17"/>
<sequence length="36" mass="3845">MSRQAKVMAKATPQPLPFLMIGAMLGLLSGWLALAM</sequence>
<comment type="caution">
    <text evidence="2">The sequence shown here is derived from an EMBL/GenBank/DDBJ whole genome shotgun (WGS) entry which is preliminary data.</text>
</comment>